<dbReference type="EC" id="1.1.1.133" evidence="3 6"/>
<dbReference type="InterPro" id="IPR005913">
    <property type="entry name" value="dTDP_dehydrorham_reduct"/>
</dbReference>
<feature type="domain" description="RmlD-like substrate binding" evidence="7">
    <location>
        <begin position="1"/>
        <end position="287"/>
    </location>
</feature>
<dbReference type="Proteomes" id="UP000484076">
    <property type="component" value="Unassembled WGS sequence"/>
</dbReference>
<protein>
    <recommendedName>
        <fullName evidence="4 6">dTDP-4-dehydrorhamnose reductase</fullName>
        <ecNumber evidence="3 6">1.1.1.133</ecNumber>
    </recommendedName>
</protein>
<dbReference type="NCBIfam" id="TIGR01214">
    <property type="entry name" value="rmlD"/>
    <property type="match status" value="1"/>
</dbReference>
<dbReference type="PANTHER" id="PTHR10491">
    <property type="entry name" value="DTDP-4-DEHYDRORHAMNOSE REDUCTASE"/>
    <property type="match status" value="1"/>
</dbReference>
<dbReference type="Pfam" id="PF04321">
    <property type="entry name" value="RmlD_sub_bind"/>
    <property type="match status" value="1"/>
</dbReference>
<dbReference type="AlphaFoldDB" id="A0A8X8KPV6"/>
<evidence type="ECO:0000256" key="3">
    <source>
        <dbReference type="ARBA" id="ARBA00012929"/>
    </source>
</evidence>
<comment type="similarity">
    <text evidence="2 6">Belongs to the dTDP-4-dehydrorhamnose reductase family.</text>
</comment>
<sequence>MQALIFGTTGQLALALARQVPAGVTAQHLSRAAADLADPAACAAAILAARPDVVINAAAYTAVDRAETDEAMALRVNGDSPAAMARASADLGIPFLHVSTDYVFDGSGTAPWQPDDATGPLGAYGRSKLAGEAGIRAAGGAHAILRTSWVFSADGANFVKTMLRLSETRDRLSVVGDQTGGPTPAAAIAAALWRMAQAFHAGQGAGGGLTGTYHFAGAPDVSWAGFARAIFAAAGRDVEVADIPTAAYPTPAARPANSRMDCTSLETVFGIARPDWRAGLDEVLAALRAPA</sequence>
<evidence type="ECO:0000256" key="2">
    <source>
        <dbReference type="ARBA" id="ARBA00010944"/>
    </source>
</evidence>
<comment type="pathway">
    <text evidence="1 6">Carbohydrate biosynthesis; dTDP-L-rhamnose biosynthesis.</text>
</comment>
<comment type="caution">
    <text evidence="8">The sequence shown here is derived from an EMBL/GenBank/DDBJ whole genome shotgun (WGS) entry which is preliminary data.</text>
</comment>
<proteinExistence type="inferred from homology"/>
<dbReference type="GO" id="GO:0008831">
    <property type="term" value="F:dTDP-4-dehydrorhamnose reductase activity"/>
    <property type="evidence" value="ECO:0007669"/>
    <property type="project" value="UniProtKB-EC"/>
</dbReference>
<evidence type="ECO:0000313" key="8">
    <source>
        <dbReference type="EMBL" id="NUB46505.1"/>
    </source>
</evidence>
<evidence type="ECO:0000256" key="5">
    <source>
        <dbReference type="ARBA" id="ARBA00048200"/>
    </source>
</evidence>
<reference evidence="8" key="1">
    <citation type="submission" date="2020-05" db="EMBL/GenBank/DDBJ databases">
        <title>Fertoebacter nigrum gen. nov., sp. nov., a new member of the family Rhodobacteraceae.</title>
        <authorList>
            <person name="Szuroczki S."/>
            <person name="Abbaszade G."/>
            <person name="Buni D."/>
            <person name="Schumann P."/>
            <person name="Toth E."/>
        </authorList>
    </citation>
    <scope>NUCLEOTIDE SEQUENCE</scope>
    <source>
        <strain evidence="8">RG-N-1a</strain>
    </source>
</reference>
<dbReference type="InterPro" id="IPR036291">
    <property type="entry name" value="NAD(P)-bd_dom_sf"/>
</dbReference>
<dbReference type="InterPro" id="IPR029903">
    <property type="entry name" value="RmlD-like-bd"/>
</dbReference>
<dbReference type="RefSeq" id="WP_152828500.1">
    <property type="nucleotide sequence ID" value="NZ_WHUT02000016.1"/>
</dbReference>
<dbReference type="Gene3D" id="3.40.50.720">
    <property type="entry name" value="NAD(P)-binding Rossmann-like Domain"/>
    <property type="match status" value="1"/>
</dbReference>
<keyword evidence="9" id="KW-1185">Reference proteome</keyword>
<dbReference type="CDD" id="cd05254">
    <property type="entry name" value="dTDP_HR_like_SDR_e"/>
    <property type="match status" value="1"/>
</dbReference>
<organism evidence="8 9">
    <name type="scientific">Fertoeibacter niger</name>
    <dbReference type="NCBI Taxonomy" id="2656921"/>
    <lineage>
        <taxon>Bacteria</taxon>
        <taxon>Pseudomonadati</taxon>
        <taxon>Pseudomonadota</taxon>
        <taxon>Alphaproteobacteria</taxon>
        <taxon>Rhodobacterales</taxon>
        <taxon>Paracoccaceae</taxon>
        <taxon>Fertoeibacter</taxon>
    </lineage>
</organism>
<keyword evidence="6" id="KW-0521">NADP</keyword>
<gene>
    <name evidence="8" type="primary">rfbD</name>
    <name evidence="8" type="ORF">GEU84_019100</name>
</gene>
<keyword evidence="6 8" id="KW-0560">Oxidoreductase</keyword>
<comment type="function">
    <text evidence="6">Catalyzes the reduction of dTDP-6-deoxy-L-lyxo-4-hexulose to yield dTDP-L-rhamnose.</text>
</comment>
<dbReference type="Gene3D" id="3.90.25.10">
    <property type="entry name" value="UDP-galactose 4-epimerase, domain 1"/>
    <property type="match status" value="1"/>
</dbReference>
<evidence type="ECO:0000313" key="9">
    <source>
        <dbReference type="Proteomes" id="UP000484076"/>
    </source>
</evidence>
<evidence type="ECO:0000259" key="7">
    <source>
        <dbReference type="Pfam" id="PF04321"/>
    </source>
</evidence>
<dbReference type="PANTHER" id="PTHR10491:SF4">
    <property type="entry name" value="METHIONINE ADENOSYLTRANSFERASE 2 SUBUNIT BETA"/>
    <property type="match status" value="1"/>
</dbReference>
<name>A0A8X8KPV6_9RHOB</name>
<dbReference type="EMBL" id="WHUT02000016">
    <property type="protein sequence ID" value="NUB46505.1"/>
    <property type="molecule type" value="Genomic_DNA"/>
</dbReference>
<dbReference type="SUPFAM" id="SSF51735">
    <property type="entry name" value="NAD(P)-binding Rossmann-fold domains"/>
    <property type="match status" value="1"/>
</dbReference>
<comment type="cofactor">
    <cofactor evidence="6">
        <name>Mg(2+)</name>
        <dbReference type="ChEBI" id="CHEBI:18420"/>
    </cofactor>
    <text evidence="6">Binds 1 Mg(2+) ion per monomer.</text>
</comment>
<evidence type="ECO:0000256" key="4">
    <source>
        <dbReference type="ARBA" id="ARBA00017099"/>
    </source>
</evidence>
<comment type="catalytic activity">
    <reaction evidence="5 6">
        <text>dTDP-beta-L-rhamnose + NADP(+) = dTDP-4-dehydro-beta-L-rhamnose + NADPH + H(+)</text>
        <dbReference type="Rhea" id="RHEA:21796"/>
        <dbReference type="ChEBI" id="CHEBI:15378"/>
        <dbReference type="ChEBI" id="CHEBI:57510"/>
        <dbReference type="ChEBI" id="CHEBI:57783"/>
        <dbReference type="ChEBI" id="CHEBI:58349"/>
        <dbReference type="ChEBI" id="CHEBI:62830"/>
        <dbReference type="EC" id="1.1.1.133"/>
    </reaction>
</comment>
<evidence type="ECO:0000256" key="6">
    <source>
        <dbReference type="RuleBase" id="RU364082"/>
    </source>
</evidence>
<accession>A0A8X8KPV6</accession>
<evidence type="ECO:0000256" key="1">
    <source>
        <dbReference type="ARBA" id="ARBA00004781"/>
    </source>
</evidence>